<protein>
    <submittedName>
        <fullName evidence="3">Vanadium-dependent haloperoxidase</fullName>
    </submittedName>
</protein>
<dbReference type="Gene3D" id="1.20.144.10">
    <property type="entry name" value="Phosphatidic acid phosphatase type 2/haloperoxidase"/>
    <property type="match status" value="1"/>
</dbReference>
<evidence type="ECO:0000256" key="1">
    <source>
        <dbReference type="SAM" id="MobiDB-lite"/>
    </source>
</evidence>
<evidence type="ECO:0000313" key="4">
    <source>
        <dbReference type="Proteomes" id="UP000819052"/>
    </source>
</evidence>
<evidence type="ECO:0000313" key="3">
    <source>
        <dbReference type="EMBL" id="NHZ39403.1"/>
    </source>
</evidence>
<feature type="region of interest" description="Disordered" evidence="1">
    <location>
        <begin position="348"/>
        <end position="393"/>
    </location>
</feature>
<gene>
    <name evidence="3" type="ORF">F1609_04365</name>
</gene>
<organism evidence="3 4">
    <name type="scientific">Massilia aquatica</name>
    <dbReference type="NCBI Taxonomy" id="2609000"/>
    <lineage>
        <taxon>Bacteria</taxon>
        <taxon>Pseudomonadati</taxon>
        <taxon>Pseudomonadota</taxon>
        <taxon>Betaproteobacteria</taxon>
        <taxon>Burkholderiales</taxon>
        <taxon>Oxalobacteraceae</taxon>
        <taxon>Telluria group</taxon>
        <taxon>Massilia</taxon>
    </lineage>
</organism>
<dbReference type="InterPro" id="IPR016119">
    <property type="entry name" value="Br/Cl_peroxidase_C"/>
</dbReference>
<dbReference type="RefSeq" id="WP_167075063.1">
    <property type="nucleotide sequence ID" value="NZ_VVIW01000002.1"/>
</dbReference>
<dbReference type="PANTHER" id="PTHR34599:SF1">
    <property type="entry name" value="PHOSPHATIDIC ACID PHOSPHATASE TYPE 2_HALOPEROXIDASE DOMAIN-CONTAINING PROTEIN"/>
    <property type="match status" value="1"/>
</dbReference>
<accession>A0ABX0LX16</accession>
<dbReference type="InterPro" id="IPR036938">
    <property type="entry name" value="PAP2/HPO_sf"/>
</dbReference>
<reference evidence="3 4" key="1">
    <citation type="submission" date="2019-09" db="EMBL/GenBank/DDBJ databases">
        <title>Taxonomy of Antarctic Massilia spp.: description of Massilia rubra sp. nov., Massilia aquatica sp. nov., Massilia mucilaginosa sp. nov., Massilia frigida sp. nov. isolated from streams, lakes and regoliths.</title>
        <authorList>
            <person name="Holochova P."/>
            <person name="Sedlacek I."/>
            <person name="Kralova S."/>
            <person name="Maslanova I."/>
            <person name="Busse H.-J."/>
            <person name="Stankova E."/>
            <person name="Vrbovska V."/>
            <person name="Kovarovic V."/>
            <person name="Bartak M."/>
            <person name="Svec P."/>
            <person name="Pantucek R."/>
        </authorList>
    </citation>
    <scope>NUCLEOTIDE SEQUENCE [LARGE SCALE GENOMIC DNA]</scope>
    <source>
        <strain evidence="3 4">CCM 8693</strain>
    </source>
</reference>
<dbReference type="PANTHER" id="PTHR34599">
    <property type="entry name" value="PEROXIDASE-RELATED"/>
    <property type="match status" value="1"/>
</dbReference>
<name>A0ABX0LX16_9BURK</name>
<feature type="chain" id="PRO_5045735453" evidence="2">
    <location>
        <begin position="27"/>
        <end position="495"/>
    </location>
</feature>
<evidence type="ECO:0000256" key="2">
    <source>
        <dbReference type="SAM" id="SignalP"/>
    </source>
</evidence>
<comment type="caution">
    <text evidence="3">The sequence shown here is derived from an EMBL/GenBank/DDBJ whole genome shotgun (WGS) entry which is preliminary data.</text>
</comment>
<dbReference type="Gene3D" id="1.10.606.10">
    <property type="entry name" value="Vanadium-containing Chloroperoxidase, domain 2"/>
    <property type="match status" value="1"/>
</dbReference>
<dbReference type="InterPro" id="IPR052559">
    <property type="entry name" value="V-haloperoxidase"/>
</dbReference>
<dbReference type="CDD" id="cd03398">
    <property type="entry name" value="PAP2_haloperoxidase"/>
    <property type="match status" value="1"/>
</dbReference>
<proteinExistence type="predicted"/>
<sequence>MKPLRKTVRLALLVTLSGCCFLPAHAQTGMAAPAASWQEATRPPASLMLAVRYWSEAALRANALDHTPPPPGSARPYYEQYGPARSSRALAIYHLALFEALNAVLRSYPSYTGMAEAPADSSPDAALATAARDALRALYPGQARAAEQTYQRDMLRVGPGRARDNGVETGRRAAAAVLAMHAPQGGPEDLVVGVSFFPSNAPGKWRPDPVSRDPRALGALWHTATPFVLPSLQQFRPPPPPALTSAAYAAAFDDVRRLGGDGVRTPTERTAAQTVSGIYWSYEGTPLIGAAPRLYNQIALHIGSRRNLSGMQMARMLALVNVAMADTCLVVWKTKYAEQFWRPVTGIREASPGTSPTGLGDGNPATRADPHWTPLGAQASNTSEPDFTPPFPSYPSGHASFGSALFQTLRHFYGTDAIAFSFVSDEFNGITRDNDGSVRPRLVRAYASLSQAEYDNGRSRIYLGVHWDFDRTGGHQVGRRVADYVFQRGLLKPAP</sequence>
<keyword evidence="4" id="KW-1185">Reference proteome</keyword>
<feature type="signal peptide" evidence="2">
    <location>
        <begin position="1"/>
        <end position="26"/>
    </location>
</feature>
<keyword evidence="2" id="KW-0732">Signal</keyword>
<dbReference type="SUPFAM" id="SSF48317">
    <property type="entry name" value="Acid phosphatase/Vanadium-dependent haloperoxidase"/>
    <property type="match status" value="1"/>
</dbReference>
<dbReference type="EMBL" id="VVIW01000002">
    <property type="protein sequence ID" value="NHZ39403.1"/>
    <property type="molecule type" value="Genomic_DNA"/>
</dbReference>
<dbReference type="Proteomes" id="UP000819052">
    <property type="component" value="Unassembled WGS sequence"/>
</dbReference>